<dbReference type="InterPro" id="IPR050587">
    <property type="entry name" value="GNT1/Glycosyltrans_8"/>
</dbReference>
<dbReference type="PANTHER" id="PTHR11183">
    <property type="entry name" value="GLYCOGENIN SUBFAMILY MEMBER"/>
    <property type="match status" value="1"/>
</dbReference>
<dbReference type="Gene3D" id="3.90.550.10">
    <property type="entry name" value="Spore Coat Polysaccharide Biosynthesis Protein SpsA, Chain A"/>
    <property type="match status" value="1"/>
</dbReference>
<dbReference type="GeneID" id="77728887"/>
<dbReference type="InterPro" id="IPR029044">
    <property type="entry name" value="Nucleotide-diphossugar_trans"/>
</dbReference>
<protein>
    <submittedName>
        <fullName evidence="2">Nucleotide-diphospho-sugar transferase</fullName>
    </submittedName>
</protein>
<evidence type="ECO:0000256" key="1">
    <source>
        <dbReference type="SAM" id="Phobius"/>
    </source>
</evidence>
<dbReference type="SUPFAM" id="SSF53448">
    <property type="entry name" value="Nucleotide-diphospho-sugar transferases"/>
    <property type="match status" value="1"/>
</dbReference>
<keyword evidence="1" id="KW-0812">Transmembrane</keyword>
<feature type="transmembrane region" description="Helical" evidence="1">
    <location>
        <begin position="14"/>
        <end position="35"/>
    </location>
</feature>
<keyword evidence="1" id="KW-0472">Membrane</keyword>
<proteinExistence type="predicted"/>
<reference evidence="2" key="1">
    <citation type="journal article" date="2022" name="G3 (Bethesda)">
        <title>High quality genome of the basidiomycete yeast Dioszegia hungarica PDD-24b-2 isolated from cloud water.</title>
        <authorList>
            <person name="Jarrige D."/>
            <person name="Haridas S."/>
            <person name="Bleykasten-Grosshans C."/>
            <person name="Joly M."/>
            <person name="Nadalig T."/>
            <person name="Sancelme M."/>
            <person name="Vuilleumier S."/>
            <person name="Grigoriev I.V."/>
            <person name="Amato P."/>
            <person name="Bringel F."/>
        </authorList>
    </citation>
    <scope>NUCLEOTIDE SEQUENCE</scope>
    <source>
        <strain evidence="2">PDD-24b-2</strain>
    </source>
</reference>
<comment type="caution">
    <text evidence="2">The sequence shown here is derived from an EMBL/GenBank/DDBJ whole genome shotgun (WGS) entry which is preliminary data.</text>
</comment>
<evidence type="ECO:0000313" key="3">
    <source>
        <dbReference type="Proteomes" id="UP001164286"/>
    </source>
</evidence>
<accession>A0AA38LTD3</accession>
<dbReference type="AlphaFoldDB" id="A0AA38LTD3"/>
<evidence type="ECO:0000313" key="2">
    <source>
        <dbReference type="EMBL" id="KAI9634635.1"/>
    </source>
</evidence>
<keyword evidence="1" id="KW-1133">Transmembrane helix</keyword>
<keyword evidence="2" id="KW-0808">Transferase</keyword>
<dbReference type="Proteomes" id="UP001164286">
    <property type="component" value="Unassembled WGS sequence"/>
</dbReference>
<sequence length="305" mass="34482">MFRAVLPLTSGQQLSVPSILAIILMSASLALFILLTSTTPHADPPSSDITPVQTGSKDAYVLFLPTSSMEQWYLRSALVMIFALTTDPLFKDPAGRDVVVLTSNMTSSEDIAELQAAGAKIHPIPYLIDGLFPDVSHTFPRYKYTFNKIWVWDLVQYDRVLFMDADMIFTRPLADVWIDPHAWPKSGLAATADLGAQLDGTYFNSGFMMVRPDRAVFEELKKVELDDVFYPDQNLLNKYYSRHGDKPWEPLNRHFQALHPTAKDIAGGAYTLQEKGWSKDTPFEVGNIWWTWYGQAQEISVLRRV</sequence>
<gene>
    <name evidence="2" type="ORF">MKK02DRAFT_37515</name>
</gene>
<organism evidence="2 3">
    <name type="scientific">Dioszegia hungarica</name>
    <dbReference type="NCBI Taxonomy" id="4972"/>
    <lineage>
        <taxon>Eukaryota</taxon>
        <taxon>Fungi</taxon>
        <taxon>Dikarya</taxon>
        <taxon>Basidiomycota</taxon>
        <taxon>Agaricomycotina</taxon>
        <taxon>Tremellomycetes</taxon>
        <taxon>Tremellales</taxon>
        <taxon>Bulleribasidiaceae</taxon>
        <taxon>Dioszegia</taxon>
    </lineage>
</organism>
<keyword evidence="3" id="KW-1185">Reference proteome</keyword>
<dbReference type="RefSeq" id="XP_052944412.1">
    <property type="nucleotide sequence ID" value="XM_053089682.1"/>
</dbReference>
<dbReference type="GO" id="GO:0016740">
    <property type="term" value="F:transferase activity"/>
    <property type="evidence" value="ECO:0007669"/>
    <property type="project" value="UniProtKB-KW"/>
</dbReference>
<dbReference type="EMBL" id="JAKWFO010000006">
    <property type="protein sequence ID" value="KAI9634635.1"/>
    <property type="molecule type" value="Genomic_DNA"/>
</dbReference>
<name>A0AA38LTD3_9TREE</name>